<sequence>MGAMGGTFNEIAMRVGKVARIRSRIGHVPGTGVSEFGSLSSTTIILRTYIVRFMFYTYEEIEIVFTMRNS</sequence>
<dbReference type="AlphaFoldDB" id="A0AAI9TDS1"/>
<accession>A0AAI9TDS1</accession>
<evidence type="ECO:0000313" key="2">
    <source>
        <dbReference type="Proteomes" id="UP001227192"/>
    </source>
</evidence>
<organism evidence="1 2">
    <name type="scientific">Penicillium thymicola</name>
    <dbReference type="NCBI Taxonomy" id="293382"/>
    <lineage>
        <taxon>Eukaryota</taxon>
        <taxon>Fungi</taxon>
        <taxon>Dikarya</taxon>
        <taxon>Ascomycota</taxon>
        <taxon>Pezizomycotina</taxon>
        <taxon>Eurotiomycetes</taxon>
        <taxon>Eurotiomycetidae</taxon>
        <taxon>Eurotiales</taxon>
        <taxon>Aspergillaceae</taxon>
        <taxon>Penicillium</taxon>
    </lineage>
</organism>
<protein>
    <submittedName>
        <fullName evidence="1">Uncharacterized protein</fullName>
    </submittedName>
</protein>
<evidence type="ECO:0000313" key="1">
    <source>
        <dbReference type="EMBL" id="KAJ9485243.1"/>
    </source>
</evidence>
<reference evidence="1" key="2">
    <citation type="journal article" date="2016" name="Fungal Biol.">
        <title>Ochratoxin A production by Penicillium thymicola.</title>
        <authorList>
            <person name="Nguyen H.D.T."/>
            <person name="McMullin D.R."/>
            <person name="Ponomareva E."/>
            <person name="Riley R."/>
            <person name="Pomraning K.R."/>
            <person name="Baker S.E."/>
            <person name="Seifert K.A."/>
        </authorList>
    </citation>
    <scope>NUCLEOTIDE SEQUENCE</scope>
    <source>
        <strain evidence="1">DAOM 180753</strain>
    </source>
</reference>
<gene>
    <name evidence="1" type="ORF">VN97_g8109</name>
</gene>
<reference evidence="1" key="1">
    <citation type="submission" date="2015-06" db="EMBL/GenBank/DDBJ databases">
        <authorList>
            <person name="Nguyen H."/>
        </authorList>
    </citation>
    <scope>NUCLEOTIDE SEQUENCE</scope>
    <source>
        <strain evidence="1">DAOM 180753</strain>
    </source>
</reference>
<proteinExistence type="predicted"/>
<comment type="caution">
    <text evidence="1">The sequence shown here is derived from an EMBL/GenBank/DDBJ whole genome shotgun (WGS) entry which is preliminary data.</text>
</comment>
<keyword evidence="2" id="KW-1185">Reference proteome</keyword>
<dbReference type="EMBL" id="LACB01000277">
    <property type="protein sequence ID" value="KAJ9485243.1"/>
    <property type="molecule type" value="Genomic_DNA"/>
</dbReference>
<dbReference type="Proteomes" id="UP001227192">
    <property type="component" value="Unassembled WGS sequence"/>
</dbReference>
<name>A0AAI9TDS1_PENTH</name>